<comment type="caution">
    <text evidence="2">The sequence shown here is derived from an EMBL/GenBank/DDBJ whole genome shotgun (WGS) entry which is preliminary data.</text>
</comment>
<gene>
    <name evidence="2" type="ORF">GCM10010995_05560</name>
</gene>
<evidence type="ECO:0000313" key="2">
    <source>
        <dbReference type="EMBL" id="GGF91160.1"/>
    </source>
</evidence>
<reference evidence="2" key="1">
    <citation type="journal article" date="2014" name="Int. J. Syst. Evol. Microbiol.">
        <title>Complete genome sequence of Corynebacterium casei LMG S-19264T (=DSM 44701T), isolated from a smear-ripened cheese.</title>
        <authorList>
            <consortium name="US DOE Joint Genome Institute (JGI-PGF)"/>
            <person name="Walter F."/>
            <person name="Albersmeier A."/>
            <person name="Kalinowski J."/>
            <person name="Ruckert C."/>
        </authorList>
    </citation>
    <scope>NUCLEOTIDE SEQUENCE</scope>
    <source>
        <strain evidence="2">CGMCC 1.15758</strain>
    </source>
</reference>
<dbReference type="AlphaFoldDB" id="A0A8J2Z347"/>
<dbReference type="SMART" id="SM00953">
    <property type="entry name" value="RES"/>
    <property type="match status" value="1"/>
</dbReference>
<proteinExistence type="predicted"/>
<name>A0A8J2Z347_9GAMM</name>
<keyword evidence="3" id="KW-1185">Reference proteome</keyword>
<dbReference type="RefSeq" id="WP_117001768.1">
    <property type="nucleotide sequence ID" value="NZ_BMJS01000004.1"/>
</dbReference>
<dbReference type="Pfam" id="PF08808">
    <property type="entry name" value="RES"/>
    <property type="match status" value="1"/>
</dbReference>
<dbReference type="OrthoDB" id="9799238at2"/>
<feature type="domain" description="RES" evidence="1">
    <location>
        <begin position="67"/>
        <end position="203"/>
    </location>
</feature>
<organism evidence="2 3">
    <name type="scientific">Cysteiniphilum litorale</name>
    <dbReference type="NCBI Taxonomy" id="2056700"/>
    <lineage>
        <taxon>Bacteria</taxon>
        <taxon>Pseudomonadati</taxon>
        <taxon>Pseudomonadota</taxon>
        <taxon>Gammaproteobacteria</taxon>
        <taxon>Thiotrichales</taxon>
        <taxon>Fastidiosibacteraceae</taxon>
        <taxon>Cysteiniphilum</taxon>
    </lineage>
</organism>
<dbReference type="InterPro" id="IPR014914">
    <property type="entry name" value="RES_dom"/>
</dbReference>
<sequence>MIDELNEYLPINIDGIFYRIVEAQEINATRQLVDTLDEHELLENMIESSKPTNPYKMDSYHYLLSTPFRYPPLNYGSRFGAVHEPSLLYASIKESTCIAECAFYRLNFYYSMTKQPPKTLKSQHTLFTASFQTSKAIDLTDQVFSKYTGKLIHKSDYSFTQRLGSDLRNKGFDCVIYTSARDPSHGLNIALYNPSPLKEDKPISTHEWYSEVSKEVVQFKNIRTKESYEFHIKDFFDDYV</sequence>
<dbReference type="EMBL" id="BMJS01000004">
    <property type="protein sequence ID" value="GGF91160.1"/>
    <property type="molecule type" value="Genomic_DNA"/>
</dbReference>
<evidence type="ECO:0000313" key="3">
    <source>
        <dbReference type="Proteomes" id="UP000636949"/>
    </source>
</evidence>
<dbReference type="Proteomes" id="UP000636949">
    <property type="component" value="Unassembled WGS sequence"/>
</dbReference>
<protein>
    <recommendedName>
        <fullName evidence="1">RES domain-containing protein</fullName>
    </recommendedName>
</protein>
<evidence type="ECO:0000259" key="1">
    <source>
        <dbReference type="SMART" id="SM00953"/>
    </source>
</evidence>
<accession>A0A8J2Z347</accession>
<reference evidence="2" key="2">
    <citation type="submission" date="2020-09" db="EMBL/GenBank/DDBJ databases">
        <authorList>
            <person name="Sun Q."/>
            <person name="Zhou Y."/>
        </authorList>
    </citation>
    <scope>NUCLEOTIDE SEQUENCE</scope>
    <source>
        <strain evidence="2">CGMCC 1.15758</strain>
    </source>
</reference>